<evidence type="ECO:0000256" key="3">
    <source>
        <dbReference type="ARBA" id="ARBA00022729"/>
    </source>
</evidence>
<dbReference type="Proteomes" id="UP000647133">
    <property type="component" value="Unassembled WGS sequence"/>
</dbReference>
<comment type="caution">
    <text evidence="8">The sequence shown here is derived from an EMBL/GenBank/DDBJ whole genome shotgun (WGS) entry which is preliminary data.</text>
</comment>
<keyword evidence="5" id="KW-0998">Cell outer membrane</keyword>
<evidence type="ECO:0000256" key="2">
    <source>
        <dbReference type="ARBA" id="ARBA00006275"/>
    </source>
</evidence>
<dbReference type="EMBL" id="JACYTQ010000002">
    <property type="protein sequence ID" value="MBD8488593.1"/>
    <property type="molecule type" value="Genomic_DNA"/>
</dbReference>
<dbReference type="InterPro" id="IPR011990">
    <property type="entry name" value="TPR-like_helical_dom_sf"/>
</dbReference>
<dbReference type="InterPro" id="IPR033985">
    <property type="entry name" value="SusD-like_N"/>
</dbReference>
<evidence type="ECO:0000259" key="7">
    <source>
        <dbReference type="Pfam" id="PF14322"/>
    </source>
</evidence>
<proteinExistence type="inferred from homology"/>
<sequence>MKSVKSIIYIIVLGIGMTSCSGFLDEENLGNTTAQNYYGSQAGYEGLVNAAYATLRDVYQPTPYVFCAGTDLFFNAHAEVPIGLASYQTLTPGNSQVEYLFKTLYQSIQIANMALSYSDQTEPFTDLETRIAEVRTIRAFYYFLLVQNFGDVTLVTDLISEPIVTFERDPASEVYDFIISELSATIGVLPESQADFGRVTKRVAQHILAKVYLTRGYDTTNGGSAADFTEAAALADAAIGGQSLSLSFDEIFEYQNDNNEEVLWSIQYADASTQNSPAHNWDYAWGPLVQGSNDGVNKKNALHPTEYLFTLFEDNDTRFEGTFLNIKTNPYTGYLLNPDNSPVAYYYPRTAQQLADTTAWRAASPMRSETIISPIDGHWWDVLNQVDFPALKKFDRVQLPDIRYTHDLYLARLGETYLIAAEAYLHAGNAGEAVNRVNEVRRRAAAPGTEASMEVASVDLDFILEERARELAGEGLRWLDLKRTGKLMEYTKVRNPDIKSINDAGTDPFLGANGNYKILRPIPLSAIALDAGDYPQNPAYE</sequence>
<keyword evidence="3" id="KW-0732">Signal</keyword>
<evidence type="ECO:0000313" key="8">
    <source>
        <dbReference type="EMBL" id="MBD8488593.1"/>
    </source>
</evidence>
<evidence type="ECO:0000256" key="4">
    <source>
        <dbReference type="ARBA" id="ARBA00023136"/>
    </source>
</evidence>
<dbReference type="PROSITE" id="PS51257">
    <property type="entry name" value="PROKAR_LIPOPROTEIN"/>
    <property type="match status" value="1"/>
</dbReference>
<evidence type="ECO:0000256" key="1">
    <source>
        <dbReference type="ARBA" id="ARBA00004442"/>
    </source>
</evidence>
<dbReference type="Gene3D" id="1.25.40.390">
    <property type="match status" value="1"/>
</dbReference>
<evidence type="ECO:0000259" key="6">
    <source>
        <dbReference type="Pfam" id="PF07980"/>
    </source>
</evidence>
<name>A0ABR9AIG4_9BACT</name>
<evidence type="ECO:0000313" key="9">
    <source>
        <dbReference type="Proteomes" id="UP000647133"/>
    </source>
</evidence>
<gene>
    <name evidence="8" type="ORF">IFO69_07550</name>
</gene>
<comment type="similarity">
    <text evidence="2">Belongs to the SusD family.</text>
</comment>
<comment type="subcellular location">
    <subcellularLocation>
        <location evidence="1">Cell outer membrane</location>
    </subcellularLocation>
</comment>
<keyword evidence="9" id="KW-1185">Reference proteome</keyword>
<organism evidence="8 9">
    <name type="scientific">Echinicola arenosa</name>
    <dbReference type="NCBI Taxonomy" id="2774144"/>
    <lineage>
        <taxon>Bacteria</taxon>
        <taxon>Pseudomonadati</taxon>
        <taxon>Bacteroidota</taxon>
        <taxon>Cytophagia</taxon>
        <taxon>Cytophagales</taxon>
        <taxon>Cyclobacteriaceae</taxon>
        <taxon>Echinicola</taxon>
    </lineage>
</organism>
<evidence type="ECO:0000256" key="5">
    <source>
        <dbReference type="ARBA" id="ARBA00023237"/>
    </source>
</evidence>
<reference evidence="8 9" key="1">
    <citation type="submission" date="2020-09" db="EMBL/GenBank/DDBJ databases">
        <title>Echinicola sp. CAU 1574 isolated from sand of Sido Beach.</title>
        <authorList>
            <person name="Kim W."/>
        </authorList>
    </citation>
    <scope>NUCLEOTIDE SEQUENCE [LARGE SCALE GENOMIC DNA]</scope>
    <source>
        <strain evidence="8 9">CAU 1574</strain>
    </source>
</reference>
<accession>A0ABR9AIG4</accession>
<dbReference type="InterPro" id="IPR012944">
    <property type="entry name" value="SusD_RagB_dom"/>
</dbReference>
<dbReference type="SUPFAM" id="SSF48452">
    <property type="entry name" value="TPR-like"/>
    <property type="match status" value="1"/>
</dbReference>
<feature type="domain" description="RagB/SusD" evidence="6">
    <location>
        <begin position="404"/>
        <end position="540"/>
    </location>
</feature>
<dbReference type="Pfam" id="PF14322">
    <property type="entry name" value="SusD-like_3"/>
    <property type="match status" value="1"/>
</dbReference>
<dbReference type="RefSeq" id="WP_192009453.1">
    <property type="nucleotide sequence ID" value="NZ_JACYTQ010000002.1"/>
</dbReference>
<feature type="domain" description="SusD-like N-terminal" evidence="7">
    <location>
        <begin position="87"/>
        <end position="213"/>
    </location>
</feature>
<protein>
    <submittedName>
        <fullName evidence="8">RagB/SusD family nutrient uptake outer membrane protein</fullName>
    </submittedName>
</protein>
<keyword evidence="4" id="KW-0472">Membrane</keyword>
<dbReference type="Pfam" id="PF07980">
    <property type="entry name" value="SusD_RagB"/>
    <property type="match status" value="1"/>
</dbReference>